<dbReference type="EMBL" id="CACVBM020000222">
    <property type="protein sequence ID" value="CAA7016112.1"/>
    <property type="molecule type" value="Genomic_DNA"/>
</dbReference>
<gene>
    <name evidence="1" type="ORF">MERR_LOCUS3347</name>
</gene>
<comment type="caution">
    <text evidence="1">The sequence shown here is derived from an EMBL/GenBank/DDBJ whole genome shotgun (WGS) entry which is preliminary data.</text>
</comment>
<reference evidence="1" key="1">
    <citation type="submission" date="2020-01" db="EMBL/GenBank/DDBJ databases">
        <authorList>
            <person name="Mishra B."/>
        </authorList>
    </citation>
    <scope>NUCLEOTIDE SEQUENCE [LARGE SCALE GENOMIC DNA]</scope>
</reference>
<name>A0A6D2HN83_9BRAS</name>
<proteinExistence type="predicted"/>
<dbReference type="Proteomes" id="UP000467841">
    <property type="component" value="Unassembled WGS sequence"/>
</dbReference>
<dbReference type="AlphaFoldDB" id="A0A6D2HN83"/>
<protein>
    <submittedName>
        <fullName evidence="1">Uncharacterized protein</fullName>
    </submittedName>
</protein>
<sequence>MLCNNKIGKAKSATFLCEISKILEFNLNIVKFHVRAHDSVTAPFFPFSHFFFSFLFLSPSTPFSDFLFFFFFSFSQLLSLPLSLFPLPSLPLPPPPLTLTLLTIRLARTDLVPLLVLSPSKVVTPSPPPPPLRPFTAK</sequence>
<organism evidence="1 2">
    <name type="scientific">Microthlaspi erraticum</name>
    <dbReference type="NCBI Taxonomy" id="1685480"/>
    <lineage>
        <taxon>Eukaryota</taxon>
        <taxon>Viridiplantae</taxon>
        <taxon>Streptophyta</taxon>
        <taxon>Embryophyta</taxon>
        <taxon>Tracheophyta</taxon>
        <taxon>Spermatophyta</taxon>
        <taxon>Magnoliopsida</taxon>
        <taxon>eudicotyledons</taxon>
        <taxon>Gunneridae</taxon>
        <taxon>Pentapetalae</taxon>
        <taxon>rosids</taxon>
        <taxon>malvids</taxon>
        <taxon>Brassicales</taxon>
        <taxon>Brassicaceae</taxon>
        <taxon>Coluteocarpeae</taxon>
        <taxon>Microthlaspi</taxon>
    </lineage>
</organism>
<keyword evidence="2" id="KW-1185">Reference proteome</keyword>
<evidence type="ECO:0000313" key="1">
    <source>
        <dbReference type="EMBL" id="CAA7016112.1"/>
    </source>
</evidence>
<evidence type="ECO:0000313" key="2">
    <source>
        <dbReference type="Proteomes" id="UP000467841"/>
    </source>
</evidence>
<accession>A0A6D2HN83</accession>